<dbReference type="GO" id="GO:0099536">
    <property type="term" value="P:synaptic signaling"/>
    <property type="evidence" value="ECO:0007669"/>
    <property type="project" value="TreeGrafter"/>
</dbReference>
<evidence type="ECO:0000256" key="5">
    <source>
        <dbReference type="ARBA" id="ARBA00023212"/>
    </source>
</evidence>
<dbReference type="GO" id="GO:0045202">
    <property type="term" value="C:synapse"/>
    <property type="evidence" value="ECO:0007669"/>
    <property type="project" value="GOC"/>
</dbReference>
<feature type="region of interest" description="Disordered" evidence="6">
    <location>
        <begin position="1"/>
        <end position="96"/>
    </location>
</feature>
<dbReference type="SUPFAM" id="SSF46966">
    <property type="entry name" value="Spectrin repeat"/>
    <property type="match status" value="1"/>
</dbReference>
<evidence type="ECO:0000256" key="3">
    <source>
        <dbReference type="ARBA" id="ARBA00022490"/>
    </source>
</evidence>
<evidence type="ECO:0000256" key="4">
    <source>
        <dbReference type="ARBA" id="ARBA00022837"/>
    </source>
</evidence>
<sequence length="435" mass="50483">MSQVPQQGFVPEKIQEFNRRASQDMSDSPSHQKVQRNPQDTTPKKEPNQNGTDKPTDEKSKQDLKPKSDTSSPARPSIESKNPFSSNFYRNRQHGHFEMGPRGLDYSPHRMGMEFTNRLRDYGPQRSTSIHGHELTDGPVKPEYLGHRAHFGSQIVPGGINHPDVVFRHDYYNQMGFSPPRASRFSSQEYLNAPAQYGRWPDYRSEYRQRRRSQQDLHSMEHSPESVTALREHWDEANARVLQRKAQLDAMLGDSQRYEARRRDADAWLSRMEARLAAMTPPGHTADVLEMQLREQKSFHAEVHQYKHQIELFGQLTQRLIAVYRNDDTTRIKRATETINHRYNELNNSIVARGKALHSAVSSLQNFDRSLEKFVAWLSEAESLLDAAERDPHLLKVSEKVFFLHNFQEANVLVLKNKHIWYCLEGCQELGRKKT</sequence>
<evidence type="ECO:0000313" key="7">
    <source>
        <dbReference type="EMBL" id="CAK1594218.1"/>
    </source>
</evidence>
<dbReference type="InterPro" id="IPR002017">
    <property type="entry name" value="Spectrin_repeat"/>
</dbReference>
<dbReference type="GO" id="GO:0005886">
    <property type="term" value="C:plasma membrane"/>
    <property type="evidence" value="ECO:0007669"/>
    <property type="project" value="TreeGrafter"/>
</dbReference>
<dbReference type="Gene3D" id="1.20.58.60">
    <property type="match status" value="1"/>
</dbReference>
<dbReference type="EMBL" id="CAVLGL010000089">
    <property type="protein sequence ID" value="CAK1594218.1"/>
    <property type="molecule type" value="Genomic_DNA"/>
</dbReference>
<evidence type="ECO:0008006" key="9">
    <source>
        <dbReference type="Google" id="ProtNLM"/>
    </source>
</evidence>
<keyword evidence="8" id="KW-1185">Reference proteome</keyword>
<dbReference type="InterPro" id="IPR018159">
    <property type="entry name" value="Spectrin/alpha-actinin"/>
</dbReference>
<dbReference type="InterPro" id="IPR050774">
    <property type="entry name" value="KCMF1/Dystrophin"/>
</dbReference>
<keyword evidence="4" id="KW-0106">Calcium</keyword>
<name>A0AAV1LFR9_9NEOP</name>
<comment type="caution">
    <text evidence="7">The sequence shown here is derived from an EMBL/GenBank/DDBJ whole genome shotgun (WGS) entry which is preliminary data.</text>
</comment>
<reference evidence="7 8" key="1">
    <citation type="submission" date="2023-11" db="EMBL/GenBank/DDBJ databases">
        <authorList>
            <person name="Hedman E."/>
            <person name="Englund M."/>
            <person name="Stromberg M."/>
            <person name="Nyberg Akerstrom W."/>
            <person name="Nylinder S."/>
            <person name="Jareborg N."/>
            <person name="Kallberg Y."/>
            <person name="Kronander E."/>
        </authorList>
    </citation>
    <scope>NUCLEOTIDE SEQUENCE [LARGE SCALE GENOMIC DNA]</scope>
</reference>
<dbReference type="CDD" id="cd00176">
    <property type="entry name" value="SPEC"/>
    <property type="match status" value="1"/>
</dbReference>
<evidence type="ECO:0000256" key="2">
    <source>
        <dbReference type="ARBA" id="ARBA00004496"/>
    </source>
</evidence>
<dbReference type="GO" id="GO:0005737">
    <property type="term" value="C:cytoplasm"/>
    <property type="evidence" value="ECO:0007669"/>
    <property type="project" value="UniProtKB-ARBA"/>
</dbReference>
<feature type="compositionally biased region" description="Polar residues" evidence="6">
    <location>
        <begin position="69"/>
        <end position="90"/>
    </location>
</feature>
<feature type="compositionally biased region" description="Basic and acidic residues" evidence="6">
    <location>
        <begin position="54"/>
        <end position="68"/>
    </location>
</feature>
<dbReference type="AlphaFoldDB" id="A0AAV1LFR9"/>
<comment type="subcellular location">
    <subcellularLocation>
        <location evidence="1">Cell membrane</location>
        <topology evidence="1">Peripheral membrane protein</topology>
        <orientation evidence="1">Cytoplasmic side</orientation>
    </subcellularLocation>
    <subcellularLocation>
        <location evidence="2">Cytoplasm</location>
    </subcellularLocation>
</comment>
<feature type="compositionally biased region" description="Basic and acidic residues" evidence="6">
    <location>
        <begin position="13"/>
        <end position="22"/>
    </location>
</feature>
<keyword evidence="3" id="KW-0963">Cytoplasm</keyword>
<evidence type="ECO:0000313" key="8">
    <source>
        <dbReference type="Proteomes" id="UP001314205"/>
    </source>
</evidence>
<evidence type="ECO:0000256" key="1">
    <source>
        <dbReference type="ARBA" id="ARBA00004413"/>
    </source>
</evidence>
<feature type="compositionally biased region" description="Polar residues" evidence="6">
    <location>
        <begin position="23"/>
        <end position="41"/>
    </location>
</feature>
<evidence type="ECO:0000256" key="6">
    <source>
        <dbReference type="SAM" id="MobiDB-lite"/>
    </source>
</evidence>
<accession>A0AAV1LFR9</accession>
<dbReference type="PANTHER" id="PTHR12268:SF14">
    <property type="entry name" value="DYSTROPHIN-1"/>
    <property type="match status" value="1"/>
</dbReference>
<dbReference type="SMART" id="SM00150">
    <property type="entry name" value="SPEC"/>
    <property type="match status" value="1"/>
</dbReference>
<proteinExistence type="predicted"/>
<dbReference type="PANTHER" id="PTHR12268">
    <property type="entry name" value="E3 UBIQUITIN-PROTEIN LIGASE KCMF1"/>
    <property type="match status" value="1"/>
</dbReference>
<protein>
    <recommendedName>
        <fullName evidence="9">Dystrophin</fullName>
    </recommendedName>
</protein>
<gene>
    <name evidence="7" type="ORF">PARMNEM_LOCUS13892</name>
</gene>
<organism evidence="7 8">
    <name type="scientific">Parnassius mnemosyne</name>
    <name type="common">clouded apollo</name>
    <dbReference type="NCBI Taxonomy" id="213953"/>
    <lineage>
        <taxon>Eukaryota</taxon>
        <taxon>Metazoa</taxon>
        <taxon>Ecdysozoa</taxon>
        <taxon>Arthropoda</taxon>
        <taxon>Hexapoda</taxon>
        <taxon>Insecta</taxon>
        <taxon>Pterygota</taxon>
        <taxon>Neoptera</taxon>
        <taxon>Endopterygota</taxon>
        <taxon>Lepidoptera</taxon>
        <taxon>Glossata</taxon>
        <taxon>Ditrysia</taxon>
        <taxon>Papilionoidea</taxon>
        <taxon>Papilionidae</taxon>
        <taxon>Parnassiinae</taxon>
        <taxon>Parnassini</taxon>
        <taxon>Parnassius</taxon>
        <taxon>Driopa</taxon>
    </lineage>
</organism>
<dbReference type="Pfam" id="PF00435">
    <property type="entry name" value="Spectrin"/>
    <property type="match status" value="1"/>
</dbReference>
<keyword evidence="5" id="KW-0206">Cytoskeleton</keyword>
<dbReference type="Proteomes" id="UP001314205">
    <property type="component" value="Unassembled WGS sequence"/>
</dbReference>